<evidence type="ECO:0000313" key="2">
    <source>
        <dbReference type="Proteomes" id="UP000006681"/>
    </source>
</evidence>
<evidence type="ECO:0000313" key="1">
    <source>
        <dbReference type="EMBL" id="ADN49870.1"/>
    </source>
</evidence>
<dbReference type="RefSeq" id="WP_013335595.1">
    <property type="nucleotide sequence ID" value="NC_014537.1"/>
</dbReference>
<dbReference type="eggNOG" id="arCOG01407">
    <property type="taxonomic scope" value="Archaea"/>
</dbReference>
<name>E1QUE4_VULDI</name>
<evidence type="ECO:0008006" key="3">
    <source>
        <dbReference type="Google" id="ProtNLM"/>
    </source>
</evidence>
<accession>E1QUE4</accession>
<dbReference type="SUPFAM" id="SSF53756">
    <property type="entry name" value="UDP-Glycosyltransferase/glycogen phosphorylase"/>
    <property type="match status" value="1"/>
</dbReference>
<proteinExistence type="predicted"/>
<dbReference type="EMBL" id="CP002100">
    <property type="protein sequence ID" value="ADN49870.1"/>
    <property type="molecule type" value="Genomic_DNA"/>
</dbReference>
<organism evidence="1 2">
    <name type="scientific">Vulcanisaeta distributa (strain DSM 14429 / JCM 11212 / NBRC 100878 / IC-017)</name>
    <dbReference type="NCBI Taxonomy" id="572478"/>
    <lineage>
        <taxon>Archaea</taxon>
        <taxon>Thermoproteota</taxon>
        <taxon>Thermoprotei</taxon>
        <taxon>Thermoproteales</taxon>
        <taxon>Thermoproteaceae</taxon>
        <taxon>Vulcanisaeta</taxon>
    </lineage>
</organism>
<dbReference type="HOGENOM" id="CLU_707175_0_0_2"/>
<keyword evidence="2" id="KW-1185">Reference proteome</keyword>
<dbReference type="STRING" id="572478.Vdis_0470"/>
<dbReference type="AlphaFoldDB" id="E1QUE4"/>
<dbReference type="KEGG" id="vdi:Vdis_0470"/>
<dbReference type="GeneID" id="9751388"/>
<sequence>MKTIAVIGALDLYTRHELGLIATLNYHGYHTYAIALNPFIRDIRKNSMWVEIDRGHSKVNIIEIPLNYGSSSLIKALSCCINELDIIILTSGIPWKQSISIYNYIKRSIGALLITRFWSIRALKLIDNLLHGSYYDLALFMPSLFVNYVKMISSNAIIYEDHYTYKVGKYIAPHIPGSKIYPTPGIPKDTINEVDEKAYEIINNIINKYGGYVLASTILIKAFDIEKYEAVPHALLIYGIARRNPEIPIIVFGSTKDEFQRAFPELARRLPQNLVFIGKGLSNKFIRYLYRNASVVIIYISNRSVSNRFLETIYFRKPMIFNRTALELYPELVKFIDLNLSLADNLDDYTNKIKILFKNDKIQEELSKQIGNAYEMLFSSTGNIRALERFIENSR</sequence>
<gene>
    <name evidence="1" type="ordered locus">Vdis_0470</name>
</gene>
<dbReference type="Gene3D" id="3.40.50.2000">
    <property type="entry name" value="Glycogen Phosphorylase B"/>
    <property type="match status" value="1"/>
</dbReference>
<protein>
    <recommendedName>
        <fullName evidence="3">Glycosyl transferase group 1</fullName>
    </recommendedName>
</protein>
<reference evidence="2" key="2">
    <citation type="journal article" date="2010" name="Stand. Genomic Sci.">
        <title>Complete genome sequence of Vulcanisaeta distributa type strain (IC-017T).</title>
        <authorList>
            <person name="Mavromatis K."/>
            <person name="Sikorski J."/>
            <person name="Pabst E."/>
            <person name="Teshima H."/>
            <person name="Lapidus A."/>
            <person name="Lucas S."/>
            <person name="Nolan M."/>
            <person name="Glavina Del Rio T."/>
            <person name="Cheng J."/>
            <person name="Bruce D."/>
            <person name="Goodwin L."/>
            <person name="Pitluck S."/>
            <person name="Liolios K."/>
            <person name="Ivanova N."/>
            <person name="Mikhailova N."/>
            <person name="Pati A."/>
            <person name="Chen A."/>
            <person name="Palaniappan K."/>
            <person name="Land M."/>
            <person name="Hauser L."/>
            <person name="Chang Y."/>
            <person name="Jeffries C."/>
            <person name="Rohde M."/>
            <person name="Spring S."/>
            <person name="Goker M."/>
            <person name="Wirth R."/>
            <person name="Woyke T."/>
            <person name="Bristow J."/>
            <person name="Eisen J."/>
            <person name="Markowitz V."/>
            <person name="Hugenholtz P."/>
            <person name="Klenk H."/>
            <person name="Kyrpides N."/>
        </authorList>
    </citation>
    <scope>NUCLEOTIDE SEQUENCE [LARGE SCALE GENOMIC DNA]</scope>
    <source>
        <strain evidence="2">DSM 14429 / JCM 11212 / NBRC 100878 / IC-017</strain>
    </source>
</reference>
<reference evidence="1 2" key="1">
    <citation type="journal article" date="2010" name="Stand. Genomic Sci.">
        <title>Complete genome sequence of Vulcanisaeta distributa type strain (IC-017).</title>
        <authorList>
            <person name="Mavromatis K."/>
            <person name="Sikorski J."/>
            <person name="Pabst E."/>
            <person name="Teshima H."/>
            <person name="Lapidus A."/>
            <person name="Lucas S."/>
            <person name="Nolan M."/>
            <person name="Glavina Del Rio T."/>
            <person name="Cheng J.F."/>
            <person name="Bruce D."/>
            <person name="Goodwin L."/>
            <person name="Pitluck S."/>
            <person name="Liolios K."/>
            <person name="Ivanova N."/>
            <person name="Mikhailova N."/>
            <person name="Pati A."/>
            <person name="Chen A."/>
            <person name="Palaniappan K."/>
            <person name="Land M."/>
            <person name="Hauser L."/>
            <person name="Chang Y.J."/>
            <person name="Jeffries C.D."/>
            <person name="Rohde M."/>
            <person name="Spring S."/>
            <person name="Goker M."/>
            <person name="Wirth R."/>
            <person name="Woyke T."/>
            <person name="Bristow J."/>
            <person name="Eisen J.A."/>
            <person name="Markowitz V."/>
            <person name="Hugenholtz P."/>
            <person name="Klenk H.P."/>
            <person name="Kyrpides N.C."/>
        </authorList>
    </citation>
    <scope>NUCLEOTIDE SEQUENCE [LARGE SCALE GENOMIC DNA]</scope>
    <source>
        <strain evidence="2">DSM 14429 / JCM 11212 / NBRC 100878 / IC-017</strain>
    </source>
</reference>
<dbReference type="Proteomes" id="UP000006681">
    <property type="component" value="Chromosome"/>
</dbReference>
<dbReference type="OrthoDB" id="386647at2157"/>